<accession>A0A7T0FZY8</accession>
<dbReference type="EMBL" id="CP048685">
    <property type="protein sequence ID" value="QPJ61353.1"/>
    <property type="molecule type" value="Genomic_DNA"/>
</dbReference>
<organism evidence="3 4">
    <name type="scientific">Candidatus Nitronauta litoralis</name>
    <dbReference type="NCBI Taxonomy" id="2705533"/>
    <lineage>
        <taxon>Bacteria</taxon>
        <taxon>Pseudomonadati</taxon>
        <taxon>Nitrospinota/Tectimicrobiota group</taxon>
        <taxon>Nitrospinota</taxon>
        <taxon>Nitrospinia</taxon>
        <taxon>Nitrospinales</taxon>
        <taxon>Nitrospinaceae</taxon>
        <taxon>Candidatus Nitronauta</taxon>
    </lineage>
</organism>
<dbReference type="InterPro" id="IPR052754">
    <property type="entry name" value="NTPase_KAP_P-loop"/>
</dbReference>
<dbReference type="SUPFAM" id="SSF52540">
    <property type="entry name" value="P-loop containing nucleoside triphosphate hydrolases"/>
    <property type="match status" value="1"/>
</dbReference>
<dbReference type="PANTHER" id="PTHR22674">
    <property type="entry name" value="NTPASE, KAP FAMILY P-LOOP DOMAIN-CONTAINING 1"/>
    <property type="match status" value="1"/>
</dbReference>
<dbReference type="InterPro" id="IPR027417">
    <property type="entry name" value="P-loop_NTPase"/>
</dbReference>
<dbReference type="PANTHER" id="PTHR22674:SF6">
    <property type="entry name" value="NTPASE KAP FAMILY P-LOOP DOMAIN-CONTAINING PROTEIN 1"/>
    <property type="match status" value="1"/>
</dbReference>
<protein>
    <recommendedName>
        <fullName evidence="2">KAP NTPase domain-containing protein</fullName>
    </recommendedName>
</protein>
<feature type="domain" description="KAP NTPase" evidence="2">
    <location>
        <begin position="65"/>
        <end position="459"/>
    </location>
</feature>
<proteinExistence type="predicted"/>
<dbReference type="Gene3D" id="3.40.50.300">
    <property type="entry name" value="P-loop containing nucleotide triphosphate hydrolases"/>
    <property type="match status" value="1"/>
</dbReference>
<evidence type="ECO:0000256" key="1">
    <source>
        <dbReference type="SAM" id="MobiDB-lite"/>
    </source>
</evidence>
<dbReference type="KEGG" id="nli:G3M70_05395"/>
<feature type="region of interest" description="Disordered" evidence="1">
    <location>
        <begin position="1"/>
        <end position="61"/>
    </location>
</feature>
<sequence length="572" mass="64597">MKKDEELKFEEDLNSLIQDDPKDDWGKSKVPPKKGRDSEKSKPNPKPSAEHAHSDKPSKVDSLHRQHYVKALAALITHPKTEIPLTLGIYGPWGSGKSSFMLQLREMISPKIQCVEFNPWRYDDPSSLWFGLISQIALALDRQFSFKDRVRLLLISEPSGNADILKKMRTRAMAGAKKVHNWVTGTLAFFGLTQPDTLTVPLNKIAELSGVTDVLKSMGLIEGAITPESLLMGLGALTLLFAWSFVKLKHIWKHPFLSQVEANRISTGTGKAEFRQLTFDELDLIRKMFKKAIQDKKENPARIAIFLDDLDRCSPDRVVEVLEAVHLCLEGLPFVTVLGMDSRVVSHAVASRYEFMLEDTATAIEKEAYGQYFLQKIVHIPFQLPPPWVYGKYIKRLMGASATVSQQDGKIDNEHELINVRQEDLQEKMAIAEQEMQALNPLVMDLKASPRSVKCLINQYRLAKAINSQLDGDRKLEPERLFYWLVLFQNWPKWGSVLFGEVEKDNTFLDQIDPKSNKLKGYPLSMVQFVYANRALLAEVVGRTGGLEFARCFSFLAPEGPFSVAQAPGPDK</sequence>
<dbReference type="AlphaFoldDB" id="A0A7T0FZY8"/>
<gene>
    <name evidence="3" type="ORF">G3M70_05395</name>
</gene>
<dbReference type="InterPro" id="IPR011646">
    <property type="entry name" value="KAP_P-loop"/>
</dbReference>
<name>A0A7T0FZY8_9BACT</name>
<dbReference type="Proteomes" id="UP000594688">
    <property type="component" value="Chromosome"/>
</dbReference>
<dbReference type="Pfam" id="PF07693">
    <property type="entry name" value="KAP_NTPase"/>
    <property type="match status" value="1"/>
</dbReference>
<evidence type="ECO:0000313" key="3">
    <source>
        <dbReference type="EMBL" id="QPJ61353.1"/>
    </source>
</evidence>
<evidence type="ECO:0000259" key="2">
    <source>
        <dbReference type="Pfam" id="PF07693"/>
    </source>
</evidence>
<reference evidence="3 4" key="1">
    <citation type="submission" date="2020-02" db="EMBL/GenBank/DDBJ databases">
        <title>Genomic and physiological characterization of two novel Nitrospinaceae genera.</title>
        <authorList>
            <person name="Mueller A.J."/>
            <person name="Jung M.-Y."/>
            <person name="Strachan C.R."/>
            <person name="Herbold C.W."/>
            <person name="Kirkegaard R.H."/>
            <person name="Daims H."/>
        </authorList>
    </citation>
    <scope>NUCLEOTIDE SEQUENCE [LARGE SCALE GENOMIC DNA]</scope>
    <source>
        <strain evidence="3">EB</strain>
    </source>
</reference>
<evidence type="ECO:0000313" key="4">
    <source>
        <dbReference type="Proteomes" id="UP000594688"/>
    </source>
</evidence>
<feature type="compositionally biased region" description="Basic and acidic residues" evidence="1">
    <location>
        <begin position="34"/>
        <end position="61"/>
    </location>
</feature>